<keyword evidence="7" id="KW-0238">DNA-binding</keyword>
<keyword evidence="9" id="KW-0539">Nucleus</keyword>
<evidence type="ECO:0000256" key="2">
    <source>
        <dbReference type="ARBA" id="ARBA00011738"/>
    </source>
</evidence>
<dbReference type="InterPro" id="IPR003656">
    <property type="entry name" value="Znf_BED"/>
</dbReference>
<dbReference type="GO" id="GO:0005634">
    <property type="term" value="C:nucleus"/>
    <property type="evidence" value="ECO:0007669"/>
    <property type="project" value="UniProtKB-SubCell"/>
</dbReference>
<keyword evidence="8" id="KW-0804">Transcription</keyword>
<accession>A0A445D5G4</accession>
<dbReference type="InterPro" id="IPR036236">
    <property type="entry name" value="Znf_C2H2_sf"/>
</dbReference>
<keyword evidence="14" id="KW-1185">Reference proteome</keyword>
<dbReference type="SUPFAM" id="SSF57667">
    <property type="entry name" value="beta-beta-alpha zinc fingers"/>
    <property type="match status" value="1"/>
</dbReference>
<evidence type="ECO:0000256" key="8">
    <source>
        <dbReference type="ARBA" id="ARBA00023163"/>
    </source>
</evidence>
<evidence type="ECO:0000259" key="12">
    <source>
        <dbReference type="PROSITE" id="PS50808"/>
    </source>
</evidence>
<dbReference type="PANTHER" id="PTHR46481:SF8">
    <property type="entry name" value="ZINC FINGER BED DOMAIN-CONTAINING PROTEIN RICESLEEPER 1-LIKE"/>
    <property type="match status" value="1"/>
</dbReference>
<dbReference type="InterPro" id="IPR025525">
    <property type="entry name" value="hAT-like_transposase_RNase-H"/>
</dbReference>
<evidence type="ECO:0000313" key="14">
    <source>
        <dbReference type="Proteomes" id="UP000289738"/>
    </source>
</evidence>
<comment type="caution">
    <text evidence="13">The sequence shown here is derived from an EMBL/GenBank/DDBJ whole genome shotgun (WGS) entry which is preliminary data.</text>
</comment>
<organism evidence="13 14">
    <name type="scientific">Arachis hypogaea</name>
    <name type="common">Peanut</name>
    <dbReference type="NCBI Taxonomy" id="3818"/>
    <lineage>
        <taxon>Eukaryota</taxon>
        <taxon>Viridiplantae</taxon>
        <taxon>Streptophyta</taxon>
        <taxon>Embryophyta</taxon>
        <taxon>Tracheophyta</taxon>
        <taxon>Spermatophyta</taxon>
        <taxon>Magnoliopsida</taxon>
        <taxon>eudicotyledons</taxon>
        <taxon>Gunneridae</taxon>
        <taxon>Pentapetalae</taxon>
        <taxon>rosids</taxon>
        <taxon>fabids</taxon>
        <taxon>Fabales</taxon>
        <taxon>Fabaceae</taxon>
        <taxon>Papilionoideae</taxon>
        <taxon>50 kb inversion clade</taxon>
        <taxon>dalbergioids sensu lato</taxon>
        <taxon>Dalbergieae</taxon>
        <taxon>Pterocarpus clade</taxon>
        <taxon>Arachis</taxon>
    </lineage>
</organism>
<dbReference type="GO" id="GO:0046983">
    <property type="term" value="F:protein dimerization activity"/>
    <property type="evidence" value="ECO:0007669"/>
    <property type="project" value="InterPro"/>
</dbReference>
<dbReference type="Pfam" id="PF02892">
    <property type="entry name" value="zf-BED"/>
    <property type="match status" value="1"/>
</dbReference>
<evidence type="ECO:0000256" key="3">
    <source>
        <dbReference type="ARBA" id="ARBA00022723"/>
    </source>
</evidence>
<feature type="compositionally biased region" description="Acidic residues" evidence="11">
    <location>
        <begin position="51"/>
        <end position="61"/>
    </location>
</feature>
<feature type="compositionally biased region" description="Basic residues" evidence="11">
    <location>
        <begin position="32"/>
        <end position="45"/>
    </location>
</feature>
<evidence type="ECO:0000256" key="9">
    <source>
        <dbReference type="ARBA" id="ARBA00023242"/>
    </source>
</evidence>
<evidence type="ECO:0000313" key="13">
    <source>
        <dbReference type="EMBL" id="RYR58260.1"/>
    </source>
</evidence>
<comment type="subunit">
    <text evidence="2">Homodimer.</text>
</comment>
<feature type="domain" description="BED-type" evidence="12">
    <location>
        <begin position="70"/>
        <end position="128"/>
    </location>
</feature>
<evidence type="ECO:0000256" key="5">
    <source>
        <dbReference type="ARBA" id="ARBA00022833"/>
    </source>
</evidence>
<dbReference type="PROSITE" id="PS50808">
    <property type="entry name" value="ZF_BED"/>
    <property type="match status" value="1"/>
</dbReference>
<gene>
    <name evidence="13" type="ORF">Ahy_A05g023909</name>
</gene>
<dbReference type="SUPFAM" id="SSF140996">
    <property type="entry name" value="Hermes dimerisation domain"/>
    <property type="match status" value="1"/>
</dbReference>
<dbReference type="SUPFAM" id="SSF53098">
    <property type="entry name" value="Ribonuclease H-like"/>
    <property type="match status" value="1"/>
</dbReference>
<dbReference type="InterPro" id="IPR008906">
    <property type="entry name" value="HATC_C_dom"/>
</dbReference>
<evidence type="ECO:0000256" key="6">
    <source>
        <dbReference type="ARBA" id="ARBA00023015"/>
    </source>
</evidence>
<keyword evidence="4 10" id="KW-0863">Zinc-finger</keyword>
<dbReference type="AlphaFoldDB" id="A0A445D5G4"/>
<dbReference type="PANTHER" id="PTHR46481">
    <property type="entry name" value="ZINC FINGER BED DOMAIN-CONTAINING PROTEIN 4"/>
    <property type="match status" value="1"/>
</dbReference>
<dbReference type="SMART" id="SM00614">
    <property type="entry name" value="ZnF_BED"/>
    <property type="match status" value="1"/>
</dbReference>
<keyword evidence="5" id="KW-0862">Zinc</keyword>
<evidence type="ECO:0000256" key="11">
    <source>
        <dbReference type="SAM" id="MobiDB-lite"/>
    </source>
</evidence>
<comment type="subcellular location">
    <subcellularLocation>
        <location evidence="1">Nucleus</location>
    </subcellularLocation>
</comment>
<dbReference type="GO" id="GO:0008270">
    <property type="term" value="F:zinc ion binding"/>
    <property type="evidence" value="ECO:0007669"/>
    <property type="project" value="UniProtKB-KW"/>
</dbReference>
<dbReference type="Pfam" id="PF14372">
    <property type="entry name" value="hAT-like_RNase-H"/>
    <property type="match status" value="1"/>
</dbReference>
<sequence length="724" mass="83263">MGDTGLPPVPIPNESTSIRSLTALPPVPAPHRNTRKLASRGRGKRRAVEEAPVDDSAETETDEGKRKPCRPRSWTWDHFTKDETSNPQYPRAKCNWCGASYACDTHKNGTSNMKNHLLSQCKKFPKEALDPTQKILCFQDVVKDDRKGIGSSLSAVSFDVDRCRQALARMIIVDELPFSHLEGEGFRYYTSCLQPKFPIPGRLTVARDCWKLYLNEKVKLKSVFSQPNQNVCLTTDCWSSVQNLNYLCLTAHYIDANWKLQKRILNFCTIKNHKGETIGRKIERCLLSWGISRVFSITVDNASSNDVALSYLKNRMEDWNSHPLRGEFLQVRCCAHILNLVVNDGLREMHESILKIRNAVRHVRASPGRSERFKTMIKEARILEKGTVHLDVPTRWNSTFLILESALKFQKAFKHLGERDSEYAMMAGGIPRSEDWENAKHFVKFLKIFYEVTNKVSGSTFVTSSQHFNDFCKILSTLKHWMGSLDTILSSMAKKMKSKYDKYWGNIKNTNMMIFIAVVLDPRYKLQLIKWSFEKLYEKEDAEFLTSKVKETLFRVFDSYRLFGDNYQRSSRQDPPEISTQELEAHETSFAMEFEKEMQFNESANKNEVELYLMEALEKSGVQFDILNWWKVNSTKFPILGLIARDVLAMPVSTVASESAFSTGGRVLNNYRSSLTPMTAEALICTQNWLRNSPKLVLEELIEELEKLELGMVKFLLIIFFILI</sequence>
<evidence type="ECO:0000256" key="7">
    <source>
        <dbReference type="ARBA" id="ARBA00023125"/>
    </source>
</evidence>
<feature type="region of interest" description="Disordered" evidence="11">
    <location>
        <begin position="1"/>
        <end position="74"/>
    </location>
</feature>
<dbReference type="Proteomes" id="UP000289738">
    <property type="component" value="Chromosome A05"/>
</dbReference>
<evidence type="ECO:0000256" key="10">
    <source>
        <dbReference type="PROSITE-ProRule" id="PRU00027"/>
    </source>
</evidence>
<name>A0A445D5G4_ARAHY</name>
<evidence type="ECO:0000256" key="1">
    <source>
        <dbReference type="ARBA" id="ARBA00004123"/>
    </source>
</evidence>
<dbReference type="EMBL" id="SDMP01000005">
    <property type="protein sequence ID" value="RYR58260.1"/>
    <property type="molecule type" value="Genomic_DNA"/>
</dbReference>
<protein>
    <recommendedName>
        <fullName evidence="12">BED-type domain-containing protein</fullName>
    </recommendedName>
</protein>
<evidence type="ECO:0000256" key="4">
    <source>
        <dbReference type="ARBA" id="ARBA00022771"/>
    </source>
</evidence>
<proteinExistence type="predicted"/>
<dbReference type="InterPro" id="IPR012337">
    <property type="entry name" value="RNaseH-like_sf"/>
</dbReference>
<reference evidence="13 14" key="1">
    <citation type="submission" date="2019-01" db="EMBL/GenBank/DDBJ databases">
        <title>Sequencing of cultivated peanut Arachis hypogaea provides insights into genome evolution and oil improvement.</title>
        <authorList>
            <person name="Chen X."/>
        </authorList>
    </citation>
    <scope>NUCLEOTIDE SEQUENCE [LARGE SCALE GENOMIC DNA]</scope>
    <source>
        <strain evidence="14">cv. Fuhuasheng</strain>
        <tissue evidence="13">Leaves</tissue>
    </source>
</reference>
<keyword evidence="6" id="KW-0805">Transcription regulation</keyword>
<keyword evidence="3" id="KW-0479">Metal-binding</keyword>
<dbReference type="InterPro" id="IPR052035">
    <property type="entry name" value="ZnF_BED_domain_contain"/>
</dbReference>
<dbReference type="GO" id="GO:0003677">
    <property type="term" value="F:DNA binding"/>
    <property type="evidence" value="ECO:0007669"/>
    <property type="project" value="UniProtKB-KW"/>
</dbReference>
<dbReference type="Pfam" id="PF05699">
    <property type="entry name" value="Dimer_Tnp_hAT"/>
    <property type="match status" value="1"/>
</dbReference>